<dbReference type="InterPro" id="IPR042001">
    <property type="entry name" value="Sortase_F"/>
</dbReference>
<protein>
    <submittedName>
        <fullName evidence="3">Class F sortase</fullName>
    </submittedName>
</protein>
<dbReference type="Pfam" id="PF04203">
    <property type="entry name" value="Sortase"/>
    <property type="match status" value="1"/>
</dbReference>
<dbReference type="Gene3D" id="2.40.260.10">
    <property type="entry name" value="Sortase"/>
    <property type="match status" value="1"/>
</dbReference>
<name>A0A927IBC3_9ACTN</name>
<dbReference type="InterPro" id="IPR023365">
    <property type="entry name" value="Sortase_dom-sf"/>
</dbReference>
<dbReference type="RefSeq" id="WP_191207375.1">
    <property type="nucleotide sequence ID" value="NZ_BAABKL010000025.1"/>
</dbReference>
<evidence type="ECO:0000256" key="1">
    <source>
        <dbReference type="ARBA" id="ARBA00022801"/>
    </source>
</evidence>
<evidence type="ECO:0000313" key="3">
    <source>
        <dbReference type="EMBL" id="MBD3930061.1"/>
    </source>
</evidence>
<dbReference type="CDD" id="cd05829">
    <property type="entry name" value="Sortase_F"/>
    <property type="match status" value="1"/>
</dbReference>
<evidence type="ECO:0000256" key="2">
    <source>
        <dbReference type="SAM" id="MobiDB-lite"/>
    </source>
</evidence>
<keyword evidence="4" id="KW-1185">Reference proteome</keyword>
<evidence type="ECO:0000313" key="4">
    <source>
        <dbReference type="Proteomes" id="UP000632289"/>
    </source>
</evidence>
<comment type="caution">
    <text evidence="3">The sequence shown here is derived from an EMBL/GenBank/DDBJ whole genome shotgun (WGS) entry which is preliminary data.</text>
</comment>
<dbReference type="NCBIfam" id="NF033748">
    <property type="entry name" value="class_F_sortase"/>
    <property type="match status" value="1"/>
</dbReference>
<accession>A0A927IBC3</accession>
<organism evidence="3 4">
    <name type="scientific">Streptomyces chumphonensis</name>
    <dbReference type="NCBI Taxonomy" id="1214925"/>
    <lineage>
        <taxon>Bacteria</taxon>
        <taxon>Bacillati</taxon>
        <taxon>Actinomycetota</taxon>
        <taxon>Actinomycetes</taxon>
        <taxon>Kitasatosporales</taxon>
        <taxon>Streptomycetaceae</taxon>
        <taxon>Streptomyces</taxon>
    </lineage>
</organism>
<dbReference type="EMBL" id="JACXYU010000001">
    <property type="protein sequence ID" value="MBD3930061.1"/>
    <property type="molecule type" value="Genomic_DNA"/>
</dbReference>
<dbReference type="InterPro" id="IPR005754">
    <property type="entry name" value="Sortase"/>
</dbReference>
<feature type="region of interest" description="Disordered" evidence="2">
    <location>
        <begin position="29"/>
        <end position="51"/>
    </location>
</feature>
<dbReference type="AlphaFoldDB" id="A0A927IBC3"/>
<dbReference type="GO" id="GO:0016787">
    <property type="term" value="F:hydrolase activity"/>
    <property type="evidence" value="ECO:0007669"/>
    <property type="project" value="UniProtKB-KW"/>
</dbReference>
<gene>
    <name evidence="3" type="ORF">IF129_00540</name>
</gene>
<dbReference type="Proteomes" id="UP000632289">
    <property type="component" value="Unassembled WGS sequence"/>
</dbReference>
<dbReference type="SUPFAM" id="SSF63817">
    <property type="entry name" value="Sortase"/>
    <property type="match status" value="1"/>
</dbReference>
<reference evidence="3" key="1">
    <citation type="submission" date="2020-09" db="EMBL/GenBank/DDBJ databases">
        <title>Secondary metabolite and genome analysis of marine Streptomyces chumphonensis KK1-2T.</title>
        <authorList>
            <person name="Phongsopitanun W."/>
            <person name="Kanchanasin P."/>
            <person name="Pittayakhajonwut P."/>
            <person name="Suwanborirux K."/>
            <person name="Tanasupawat S."/>
        </authorList>
    </citation>
    <scope>NUCLEOTIDE SEQUENCE</scope>
    <source>
        <strain evidence="3">KK1-2</strain>
    </source>
</reference>
<keyword evidence="1" id="KW-0378">Hydrolase</keyword>
<proteinExistence type="predicted"/>
<sequence length="228" mass="23665">MDRAQRRRETIAATLTAVGLCAGVWLIDHSPQDEMPPQPAPEQAVAPSERPEVAAGSGAIVPLPPAEPVRVRIPGVRVDAAVMPLGLEEDGSLEVPPQTAVNLTGWYQGGATPGSRGTAIIAGHVDNASGPSVFYGLGALTRGDTVAVDRVDGLTAEFRIHAVEVHDRDAFPDEKVYGPSERAEIRLITCGGGYSSTEGYLGNVVVYGHLTAITVTPDTTAAAARGPG</sequence>